<keyword evidence="3" id="KW-1185">Reference proteome</keyword>
<feature type="compositionally biased region" description="Low complexity" evidence="1">
    <location>
        <begin position="421"/>
        <end position="430"/>
    </location>
</feature>
<protein>
    <submittedName>
        <fullName evidence="2">Uncharacterized protein</fullName>
    </submittedName>
</protein>
<feature type="compositionally biased region" description="Polar residues" evidence="1">
    <location>
        <begin position="399"/>
        <end position="419"/>
    </location>
</feature>
<evidence type="ECO:0000313" key="2">
    <source>
        <dbReference type="EMBL" id="KAF5375158.1"/>
    </source>
</evidence>
<dbReference type="AlphaFoldDB" id="A0A8H5LZE1"/>
<feature type="compositionally biased region" description="Basic and acidic residues" evidence="1">
    <location>
        <begin position="29"/>
        <end position="42"/>
    </location>
</feature>
<feature type="region of interest" description="Disordered" evidence="1">
    <location>
        <begin position="473"/>
        <end position="572"/>
    </location>
</feature>
<feature type="region of interest" description="Disordered" evidence="1">
    <location>
        <begin position="73"/>
        <end position="118"/>
    </location>
</feature>
<comment type="caution">
    <text evidence="2">The sequence shown here is derived from an EMBL/GenBank/DDBJ whole genome shotgun (WGS) entry which is preliminary data.</text>
</comment>
<organism evidence="2 3">
    <name type="scientific">Tetrapyrgos nigripes</name>
    <dbReference type="NCBI Taxonomy" id="182062"/>
    <lineage>
        <taxon>Eukaryota</taxon>
        <taxon>Fungi</taxon>
        <taxon>Dikarya</taxon>
        <taxon>Basidiomycota</taxon>
        <taxon>Agaricomycotina</taxon>
        <taxon>Agaricomycetes</taxon>
        <taxon>Agaricomycetidae</taxon>
        <taxon>Agaricales</taxon>
        <taxon>Marasmiineae</taxon>
        <taxon>Marasmiaceae</taxon>
        <taxon>Tetrapyrgos</taxon>
    </lineage>
</organism>
<sequence length="572" mass="60841">MSRPRPSVLAQFDPLLSDPPASDSDPEYDSEKENNIPVRDELTMSTFFNRTYKRDHAMPAPLTRRLVDVGDVTIHDASSDEENSESGTDMQTPKRRPELKPQSRTPRTPLAELPLERDLSPLPRKKVVKRELALKSATTSVDTDKPSSSSSLSFLIDAVNLAGTSFARSHTASSNAGSTCHPPEIRIQSSGFASSLIQETAPPFDLAASTITQPRVSDSSFLAPPFTRPATSPAGHERARESLDLDASFNLSASETSFDLLNDRMSFLDEKSFNMSFGIVDDDVSEPSQTFKSLVTSGPTSPSADLDDEVEDKDVTPTQEKLELVLKPKGSPSSPLSEMKDDQASPAPLVLEDQTEANLVTVAATQSLATPAVHRAAATTVPALRIVKRTKRLERPASSAISGKASTQSASATVGNNLEKSPASSDSESSVRPPRITSGEQSPLSPVFKAVRCHGGPMRIPISEAPAAVAKSLAPRATNATGPRRIPIQSQRQESAPATKANIKPARPAPAAGKANLSAVPRPVSAMSSGPSTSRLPAPSGIARRKPTNPSTTTAGHGAPSRVLPRRYGYGQ</sequence>
<dbReference type="Proteomes" id="UP000559256">
    <property type="component" value="Unassembled WGS sequence"/>
</dbReference>
<feature type="region of interest" description="Disordered" evidence="1">
    <location>
        <begin position="393"/>
        <end position="443"/>
    </location>
</feature>
<feature type="region of interest" description="Disordered" evidence="1">
    <location>
        <begin position="1"/>
        <end position="42"/>
    </location>
</feature>
<feature type="region of interest" description="Disordered" evidence="1">
    <location>
        <begin position="290"/>
        <end position="345"/>
    </location>
</feature>
<dbReference type="EMBL" id="JAACJM010000001">
    <property type="protein sequence ID" value="KAF5375158.1"/>
    <property type="molecule type" value="Genomic_DNA"/>
</dbReference>
<evidence type="ECO:0000256" key="1">
    <source>
        <dbReference type="SAM" id="MobiDB-lite"/>
    </source>
</evidence>
<name>A0A8H5LZE1_9AGAR</name>
<feature type="region of interest" description="Disordered" evidence="1">
    <location>
        <begin position="219"/>
        <end position="238"/>
    </location>
</feature>
<feature type="compositionally biased region" description="Polar residues" evidence="1">
    <location>
        <begin position="526"/>
        <end position="535"/>
    </location>
</feature>
<proteinExistence type="predicted"/>
<dbReference type="OrthoDB" id="3266894at2759"/>
<evidence type="ECO:0000313" key="3">
    <source>
        <dbReference type="Proteomes" id="UP000559256"/>
    </source>
</evidence>
<accession>A0A8H5LZE1</accession>
<feature type="compositionally biased region" description="Low complexity" evidence="1">
    <location>
        <begin position="327"/>
        <end position="337"/>
    </location>
</feature>
<reference evidence="2 3" key="1">
    <citation type="journal article" date="2020" name="ISME J.">
        <title>Uncovering the hidden diversity of litter-decomposition mechanisms in mushroom-forming fungi.</title>
        <authorList>
            <person name="Floudas D."/>
            <person name="Bentzer J."/>
            <person name="Ahren D."/>
            <person name="Johansson T."/>
            <person name="Persson P."/>
            <person name="Tunlid A."/>
        </authorList>
    </citation>
    <scope>NUCLEOTIDE SEQUENCE [LARGE SCALE GENOMIC DNA]</scope>
    <source>
        <strain evidence="2 3">CBS 291.85</strain>
    </source>
</reference>
<gene>
    <name evidence="2" type="ORF">D9758_000470</name>
</gene>
<feature type="compositionally biased region" description="Polar residues" evidence="1">
    <location>
        <begin position="290"/>
        <end position="303"/>
    </location>
</feature>